<dbReference type="PANTHER" id="PTHR33308:SF10">
    <property type="entry name" value="EXO-GLUCOSAMINIDASE LYTG"/>
    <property type="match status" value="1"/>
</dbReference>
<comment type="similarity">
    <text evidence="1">Belongs to the glycosyl hydrolase 73 family.</text>
</comment>
<evidence type="ECO:0000313" key="5">
    <source>
        <dbReference type="EMBL" id="KRO24075.1"/>
    </source>
</evidence>
<gene>
    <name evidence="5" type="ORF">IV88_GL000846</name>
</gene>
<feature type="domain" description="Mannosyl-glycoprotein endo-beta-N-acetylglucosamidase-like" evidence="4">
    <location>
        <begin position="64"/>
        <end position="220"/>
    </location>
</feature>
<comment type="caution">
    <text evidence="5">The sequence shown here is derived from an EMBL/GenBank/DDBJ whole genome shotgun (WGS) entry which is preliminary data.</text>
</comment>
<dbReference type="Gene3D" id="4.10.80.30">
    <property type="entry name" value="DNA polymerase, domain 6"/>
    <property type="match status" value="1"/>
</dbReference>
<dbReference type="InterPro" id="IPR002901">
    <property type="entry name" value="MGlyc_endo_b_GlcNAc-like_dom"/>
</dbReference>
<evidence type="ECO:0000256" key="1">
    <source>
        <dbReference type="ARBA" id="ARBA00010266"/>
    </source>
</evidence>
<dbReference type="AlphaFoldDB" id="A0A0R2NHJ8"/>
<dbReference type="PANTHER" id="PTHR33308">
    <property type="entry name" value="PEPTIDOGLYCAN HYDROLASE FLGJ"/>
    <property type="match status" value="1"/>
</dbReference>
<keyword evidence="3" id="KW-1133">Transmembrane helix</keyword>
<dbReference type="PATRIC" id="fig|480391.4.peg.858"/>
<protein>
    <submittedName>
        <fullName evidence="5">N-acetylmuramidase</fullName>
    </submittedName>
</protein>
<name>A0A0R2NHJ8_9LACO</name>
<keyword evidence="3" id="KW-0472">Membrane</keyword>
<reference evidence="5 6" key="1">
    <citation type="journal article" date="2015" name="Genome Announc.">
        <title>Expanding the biotechnology potential of lactobacilli through comparative genomics of 213 strains and associated genera.</title>
        <authorList>
            <person name="Sun Z."/>
            <person name="Harris H.M."/>
            <person name="McCann A."/>
            <person name="Guo C."/>
            <person name="Argimon S."/>
            <person name="Zhang W."/>
            <person name="Yang X."/>
            <person name="Jeffery I.B."/>
            <person name="Cooney J.C."/>
            <person name="Kagawa T.F."/>
            <person name="Liu W."/>
            <person name="Song Y."/>
            <person name="Salvetti E."/>
            <person name="Wrobel A."/>
            <person name="Rasinkangas P."/>
            <person name="Parkhill J."/>
            <person name="Rea M.C."/>
            <person name="O'Sullivan O."/>
            <person name="Ritari J."/>
            <person name="Douillard F.P."/>
            <person name="Paul Ross R."/>
            <person name="Yang R."/>
            <person name="Briner A.E."/>
            <person name="Felis G.E."/>
            <person name="de Vos W.M."/>
            <person name="Barrangou R."/>
            <person name="Klaenhammer T.R."/>
            <person name="Caufield P.W."/>
            <person name="Cui Y."/>
            <person name="Zhang H."/>
            <person name="O'Toole P.W."/>
        </authorList>
    </citation>
    <scope>NUCLEOTIDE SEQUENCE [LARGE SCALE GENOMIC DNA]</scope>
    <source>
        <strain evidence="5 6">DSM 23026</strain>
    </source>
</reference>
<evidence type="ECO:0000313" key="6">
    <source>
        <dbReference type="Proteomes" id="UP000051249"/>
    </source>
</evidence>
<dbReference type="Gene3D" id="1.10.530.10">
    <property type="match status" value="1"/>
</dbReference>
<dbReference type="InterPro" id="IPR051056">
    <property type="entry name" value="Glycosyl_Hydrolase_73"/>
</dbReference>
<proteinExistence type="inferred from homology"/>
<accession>A0A0R2NHJ8</accession>
<organism evidence="5 6">
    <name type="scientific">Pediococcus argentinicus</name>
    <dbReference type="NCBI Taxonomy" id="480391"/>
    <lineage>
        <taxon>Bacteria</taxon>
        <taxon>Bacillati</taxon>
        <taxon>Bacillota</taxon>
        <taxon>Bacilli</taxon>
        <taxon>Lactobacillales</taxon>
        <taxon>Lactobacillaceae</taxon>
        <taxon>Pediococcus</taxon>
    </lineage>
</organism>
<evidence type="ECO:0000256" key="3">
    <source>
        <dbReference type="SAM" id="Phobius"/>
    </source>
</evidence>
<keyword evidence="3" id="KW-0812">Transmembrane</keyword>
<dbReference type="EMBL" id="JQCQ01000026">
    <property type="protein sequence ID" value="KRO24075.1"/>
    <property type="molecule type" value="Genomic_DNA"/>
</dbReference>
<evidence type="ECO:0000256" key="2">
    <source>
        <dbReference type="ARBA" id="ARBA00022801"/>
    </source>
</evidence>
<dbReference type="Pfam" id="PF01832">
    <property type="entry name" value="Glucosaminidase"/>
    <property type="match status" value="1"/>
</dbReference>
<feature type="transmembrane region" description="Helical" evidence="3">
    <location>
        <begin position="29"/>
        <end position="50"/>
    </location>
</feature>
<keyword evidence="2" id="KW-0378">Hydrolase</keyword>
<dbReference type="SMART" id="SM00047">
    <property type="entry name" value="LYZ2"/>
    <property type="match status" value="1"/>
</dbReference>
<dbReference type="Proteomes" id="UP000051249">
    <property type="component" value="Unassembled WGS sequence"/>
</dbReference>
<keyword evidence="6" id="KW-1185">Reference proteome</keyword>
<dbReference type="PRINTS" id="PR01002">
    <property type="entry name" value="FLGFLGJ"/>
</dbReference>
<dbReference type="GO" id="GO:0004040">
    <property type="term" value="F:amidase activity"/>
    <property type="evidence" value="ECO:0007669"/>
    <property type="project" value="InterPro"/>
</dbReference>
<sequence>MQNSEENYLATKKRKTKNNFFYRRGQLQLSNVIGVVLGVSLVLALGAQYLSSKQISTPNTEQIDPTIQQHKKFIKTIAPYAEQMQRQYNVLASISIAQAILESNWGQSGLSKNYNNYYGIKGNTSQPSKYMKTQEFVNGKWITITDSFRVYRSWQESMRDHSLLLVNGTNWNPNQYQKVLQSSNYKQAAVALYNAGYATDPGYPQKLTRLIEQYQLNQYDK</sequence>
<evidence type="ECO:0000259" key="4">
    <source>
        <dbReference type="SMART" id="SM00047"/>
    </source>
</evidence>